<dbReference type="PANTHER" id="PTHR12631:SF10">
    <property type="entry name" value="BETA-XYLOSIDASE-LIKE PROTEIN-RELATED"/>
    <property type="match status" value="1"/>
</dbReference>
<dbReference type="InterPro" id="IPR033803">
    <property type="entry name" value="CBD-like_Golvesin-Xly"/>
</dbReference>
<dbReference type="SUPFAM" id="SSF81296">
    <property type="entry name" value="E set domains"/>
    <property type="match status" value="2"/>
</dbReference>
<comment type="caution">
    <text evidence="2">The sequence shown here is derived from an EMBL/GenBank/DDBJ whole genome shotgun (WGS) entry which is preliminary data.</text>
</comment>
<dbReference type="Gene3D" id="2.60.40.1080">
    <property type="match status" value="2"/>
</dbReference>
<dbReference type="InterPro" id="IPR013783">
    <property type="entry name" value="Ig-like_fold"/>
</dbReference>
<dbReference type="SUPFAM" id="SSF49373">
    <property type="entry name" value="Invasin/intimin cell-adhesion fragments"/>
    <property type="match status" value="2"/>
</dbReference>
<feature type="domain" description="BIG2" evidence="1">
    <location>
        <begin position="919"/>
        <end position="1011"/>
    </location>
</feature>
<protein>
    <recommendedName>
        <fullName evidence="1">BIG2 domain-containing protein</fullName>
    </recommendedName>
</protein>
<name>A0ABX1XAX8_9BACL</name>
<dbReference type="InterPro" id="IPR008964">
    <property type="entry name" value="Invasin/intimin_cell_adhesion"/>
</dbReference>
<dbReference type="SUPFAM" id="SSF51445">
    <property type="entry name" value="(Trans)glycosidases"/>
    <property type="match status" value="1"/>
</dbReference>
<keyword evidence="3" id="KW-1185">Reference proteome</keyword>
<feature type="domain" description="BIG2" evidence="1">
    <location>
        <begin position="683"/>
        <end position="775"/>
    </location>
</feature>
<dbReference type="InterPro" id="IPR014756">
    <property type="entry name" value="Ig_E-set"/>
</dbReference>
<dbReference type="InterPro" id="IPR003343">
    <property type="entry name" value="Big_2"/>
</dbReference>
<dbReference type="PANTHER" id="PTHR12631">
    <property type="entry name" value="ALPHA-L-IDURONIDASE"/>
    <property type="match status" value="1"/>
</dbReference>
<evidence type="ECO:0000313" key="3">
    <source>
        <dbReference type="Proteomes" id="UP000653578"/>
    </source>
</evidence>
<sequence>MKRVISRLSSACVVFALLATYGFTLISGNQVAYAAALTIEQTTVGNIFYENDTKSFKINTDGDSIDWVYSDYWNNTVQSGSQAVSDGTTLLTVNPGKKGWFNLVITAKQNGNVIASKDTSFAVVSSFDLSQVADSHFSVQTHAARTDLIAQDSAALIPIAKKMGVKYVRDALRWGDIEDTTKGIYNFKSFHDDFMSRVAANDLKPYITLALYNNFYDEGNAPTSLEGRMAFAEYGKQVLSRYPQIGQVEVWNEPDIPSFGKGLSTEAEKADFYFNLLKTSYEQIHPLFPNVKITGFVFGELGSDSFLEALYQKGALNYMDEYSFHSYTRNPEDFVKDINRHRNMMKMYNNNQTIPINLSETGFSNFNFDEHVQANYVARRIVTALANGIEKINIYNLQNKSTVPNEFEGTFGLIRNPEDAKGAYVPKPAYAAYATMTRELTGADFQITEDVGPGVYSHKFHNATEDIRVMYAPAGADLKLYTSSPLQVTDIMGNMLTYTPTNGYVRLRLDENPIYVKGMLEAPYIEEIPPTITNPITLYSGYSMGGYAEVNGPLGTATNKWVTSSVLKGYNGGISRAITNPTGASAKWTPNVSASGRYRVSTYLPGTPATPVNTTKMAAYSIYINGVKQETKAVDQFSQQGSWQVLGTYEFPRGTSSYILLEDTSPTHDRPLRADVIKLEAIPATGIAMDTDSLNMSVGDTHAFTAVFTPAGATDQTLVWSSSNSQVVTVDAEGHANATGVGEAVIRATNPLTSLYAEAKIQVTMPVIQQVTIYSSYGTNGGYTEVGGPLGTATNKWVTSTVLQGYNGGISRAITNPTGASAKWTPTITQPGRYRVSVYLPGTPATPAYTTKAAEYSIYTDGVKRDSKIVDQSTLQGSWQVLGSYDLPRGSASYITVEDANSAHDSPLRADVAKFEFIPPTGISLNTQALDLQIGDTHLFSAGITPSDATDQYLLWSSTNSDVAVIDAQGQLNALTVGSAVIRVTNPLTSLYAETEVKVTLNDKTPPADATLSADVMSPTNTDVIVTISYPADAVANEYKIGTNGTWTVYTDPVVVSANNTVYARGTDAAGNVSNVTHYVVSNIDHALPTATVAYSVVNAQSVIATITPSEAVTITNNGGSNSYTFNFNGSFTFDFVDAAGNHGTATATVNNIAAKSKAKPGTVVLSDDNGYDTALHDGSYNVTMNMWYGENGRIYKLYENDVLIDTQILTDNSPNAQTVVTAVYGKKNGTYRYFAELTNAFGTTTSSTHVVTVTKAAPDKPVLSHDNWDGDGNFKVSMNMWWGTNGGVYHLYENGVLIYTEALTNHTPNAQSSVMTVTNRAIGNYEYRAELVNYAGATSSDTMIVKVTK</sequence>
<accession>A0ABX1XAX8</accession>
<dbReference type="EMBL" id="WHNY01000050">
    <property type="protein sequence ID" value="NOU65587.1"/>
    <property type="molecule type" value="Genomic_DNA"/>
</dbReference>
<dbReference type="RefSeq" id="WP_171631618.1">
    <property type="nucleotide sequence ID" value="NZ_WHNY01000050.1"/>
</dbReference>
<evidence type="ECO:0000313" key="2">
    <source>
        <dbReference type="EMBL" id="NOU65587.1"/>
    </source>
</evidence>
<organism evidence="2 3">
    <name type="scientific">Paenibacillus plantarum</name>
    <dbReference type="NCBI Taxonomy" id="2654975"/>
    <lineage>
        <taxon>Bacteria</taxon>
        <taxon>Bacillati</taxon>
        <taxon>Bacillota</taxon>
        <taxon>Bacilli</taxon>
        <taxon>Bacillales</taxon>
        <taxon>Paenibacillaceae</taxon>
        <taxon>Paenibacillus</taxon>
    </lineage>
</organism>
<dbReference type="Pfam" id="PF02368">
    <property type="entry name" value="Big_2"/>
    <property type="match status" value="2"/>
</dbReference>
<dbReference type="Pfam" id="PF25275">
    <property type="entry name" value="Golvesin_C"/>
    <property type="match status" value="2"/>
</dbReference>
<dbReference type="SMART" id="SM00635">
    <property type="entry name" value="BID_2"/>
    <property type="match status" value="2"/>
</dbReference>
<dbReference type="Gene3D" id="3.20.20.80">
    <property type="entry name" value="Glycosidases"/>
    <property type="match status" value="1"/>
</dbReference>
<dbReference type="InterPro" id="IPR051923">
    <property type="entry name" value="Glycosyl_Hydrolase_39"/>
</dbReference>
<dbReference type="Gene3D" id="2.60.40.10">
    <property type="entry name" value="Immunoglobulins"/>
    <property type="match status" value="2"/>
</dbReference>
<gene>
    <name evidence="2" type="ORF">GC096_16255</name>
</gene>
<dbReference type="InterPro" id="IPR017853">
    <property type="entry name" value="GH"/>
</dbReference>
<proteinExistence type="predicted"/>
<reference evidence="2 3" key="1">
    <citation type="submission" date="2019-10" db="EMBL/GenBank/DDBJ databases">
        <title>Description of Paenibacillus humi sp. nov.</title>
        <authorList>
            <person name="Carlier A."/>
            <person name="Qi S."/>
        </authorList>
    </citation>
    <scope>NUCLEOTIDE SEQUENCE [LARGE SCALE GENOMIC DNA]</scope>
    <source>
        <strain evidence="2 3">LMG 31461</strain>
    </source>
</reference>
<dbReference type="Proteomes" id="UP000653578">
    <property type="component" value="Unassembled WGS sequence"/>
</dbReference>
<evidence type="ECO:0000259" key="1">
    <source>
        <dbReference type="SMART" id="SM00635"/>
    </source>
</evidence>